<organism evidence="2">
    <name type="scientific">Glycine soja</name>
    <name type="common">Wild soybean</name>
    <dbReference type="NCBI Taxonomy" id="3848"/>
    <lineage>
        <taxon>Eukaryota</taxon>
        <taxon>Viridiplantae</taxon>
        <taxon>Streptophyta</taxon>
        <taxon>Embryophyta</taxon>
        <taxon>Tracheophyta</taxon>
        <taxon>Spermatophyta</taxon>
        <taxon>Magnoliopsida</taxon>
        <taxon>eudicotyledons</taxon>
        <taxon>Gunneridae</taxon>
        <taxon>Pentapetalae</taxon>
        <taxon>rosids</taxon>
        <taxon>fabids</taxon>
        <taxon>Fabales</taxon>
        <taxon>Fabaceae</taxon>
        <taxon>Papilionoideae</taxon>
        <taxon>50 kb inversion clade</taxon>
        <taxon>NPAAA clade</taxon>
        <taxon>indigoferoid/millettioid clade</taxon>
        <taxon>Phaseoleae</taxon>
        <taxon>Glycine</taxon>
        <taxon>Glycine subgen. Soja</taxon>
    </lineage>
</organism>
<evidence type="ECO:0000313" key="2">
    <source>
        <dbReference type="EMBL" id="KHN33897.1"/>
    </source>
</evidence>
<gene>
    <name evidence="2" type="ORF">glysoja_031759</name>
</gene>
<evidence type="ECO:0000256" key="1">
    <source>
        <dbReference type="SAM" id="MobiDB-lite"/>
    </source>
</evidence>
<sequence>MKQRNVTFHGCSRCGGSPPHPRRVPGTPPWCRRSTPRSTLYIVRRFDNPRYYKYFVIKSCHVILGNSDVRPFHEIHVFSGLLAAISTECLDDECHIIGLRPLCHHSPPPLRHRHRRRRVLRRRRPPRQHHRGHARLHRHHPPLQPPDYPFQMLF</sequence>
<dbReference type="EMBL" id="KN649412">
    <property type="protein sequence ID" value="KHN33897.1"/>
    <property type="molecule type" value="Genomic_DNA"/>
</dbReference>
<feature type="compositionally biased region" description="Basic residues" evidence="1">
    <location>
        <begin position="110"/>
        <end position="141"/>
    </location>
</feature>
<dbReference type="Gene3D" id="3.30.530.20">
    <property type="match status" value="1"/>
</dbReference>
<feature type="region of interest" description="Disordered" evidence="1">
    <location>
        <begin position="108"/>
        <end position="146"/>
    </location>
</feature>
<protein>
    <submittedName>
        <fullName evidence="2">Abscisic acid receptor PYL4</fullName>
    </submittedName>
</protein>
<proteinExistence type="predicted"/>
<reference evidence="2" key="1">
    <citation type="submission" date="2014-07" db="EMBL/GenBank/DDBJ databases">
        <title>Identification of a novel salt tolerance gene in wild soybean by whole-genome sequencing.</title>
        <authorList>
            <person name="Lam H.-M."/>
            <person name="Qi X."/>
            <person name="Li M.-W."/>
            <person name="Liu X."/>
            <person name="Xie M."/>
            <person name="Ni M."/>
            <person name="Xu X."/>
        </authorList>
    </citation>
    <scope>NUCLEOTIDE SEQUENCE [LARGE SCALE GENOMIC DNA]</scope>
    <source>
        <tissue evidence="2">Root</tissue>
    </source>
</reference>
<dbReference type="AlphaFoldDB" id="A0A0B2RPZ6"/>
<feature type="region of interest" description="Disordered" evidence="1">
    <location>
        <begin position="1"/>
        <end position="27"/>
    </location>
</feature>
<dbReference type="InterPro" id="IPR023393">
    <property type="entry name" value="START-like_dom_sf"/>
</dbReference>
<name>A0A0B2RPZ6_GLYSO</name>
<accession>A0A0B2RPZ6</accession>
<keyword evidence="2" id="KW-0675">Receptor</keyword>
<dbReference type="Proteomes" id="UP000053555">
    <property type="component" value="Unassembled WGS sequence"/>
</dbReference>